<dbReference type="Proteomes" id="UP001384579">
    <property type="component" value="Unassembled WGS sequence"/>
</dbReference>
<dbReference type="EC" id="3.6.1.27" evidence="3"/>
<comment type="caution">
    <text evidence="17">The sequence shown here is derived from an EMBL/GenBank/DDBJ whole genome shotgun (WGS) entry which is preliminary data.</text>
</comment>
<reference evidence="17 18" key="1">
    <citation type="journal article" date="2020" name="Harmful Algae">
        <title>Molecular and morphological characterization of a novel dihydroanatoxin-a producing Microcoleus species (cyanobacteria) from the Russian River, California, USA.</title>
        <authorList>
            <person name="Conklin K.Y."/>
            <person name="Stancheva R."/>
            <person name="Otten T.G."/>
            <person name="Fadness R."/>
            <person name="Boyer G.L."/>
            <person name="Read B."/>
            <person name="Zhang X."/>
            <person name="Sheath R.G."/>
        </authorList>
    </citation>
    <scope>NUCLEOTIDE SEQUENCE [LARGE SCALE GENOMIC DNA]</scope>
    <source>
        <strain evidence="17 18">PTRS2</strain>
    </source>
</reference>
<protein>
    <recommendedName>
        <fullName evidence="4">Undecaprenyl-diphosphatase</fullName>
        <ecNumber evidence="3">3.6.1.27</ecNumber>
    </recommendedName>
    <alternativeName>
        <fullName evidence="15">Bacitracin resistance protein</fullName>
    </alternativeName>
    <alternativeName>
        <fullName evidence="14">Undecaprenyl pyrophosphate phosphatase</fullName>
    </alternativeName>
</protein>
<evidence type="ECO:0000256" key="5">
    <source>
        <dbReference type="ARBA" id="ARBA00022475"/>
    </source>
</evidence>
<evidence type="ECO:0000256" key="11">
    <source>
        <dbReference type="ARBA" id="ARBA00023136"/>
    </source>
</evidence>
<comment type="catalytic activity">
    <reaction evidence="16">
        <text>di-trans,octa-cis-undecaprenyl diphosphate + H2O = di-trans,octa-cis-undecaprenyl phosphate + phosphate + H(+)</text>
        <dbReference type="Rhea" id="RHEA:28094"/>
        <dbReference type="ChEBI" id="CHEBI:15377"/>
        <dbReference type="ChEBI" id="CHEBI:15378"/>
        <dbReference type="ChEBI" id="CHEBI:43474"/>
        <dbReference type="ChEBI" id="CHEBI:58405"/>
        <dbReference type="ChEBI" id="CHEBI:60392"/>
        <dbReference type="EC" id="3.6.1.27"/>
    </reaction>
</comment>
<keyword evidence="18" id="KW-1185">Reference proteome</keyword>
<keyword evidence="11" id="KW-0472">Membrane</keyword>
<keyword evidence="13" id="KW-0961">Cell wall biogenesis/degradation</keyword>
<dbReference type="PANTHER" id="PTHR30622">
    <property type="entry name" value="UNDECAPRENYL-DIPHOSPHATASE"/>
    <property type="match status" value="1"/>
</dbReference>
<evidence type="ECO:0000256" key="14">
    <source>
        <dbReference type="ARBA" id="ARBA00032707"/>
    </source>
</evidence>
<evidence type="ECO:0000256" key="13">
    <source>
        <dbReference type="ARBA" id="ARBA00023316"/>
    </source>
</evidence>
<name>A0ABU8YII3_9CYAN</name>
<dbReference type="EMBL" id="JBBLXS010000036">
    <property type="protein sequence ID" value="MEK0184168.1"/>
    <property type="molecule type" value="Genomic_DNA"/>
</dbReference>
<gene>
    <name evidence="17" type="ORF">WMG39_04810</name>
</gene>
<evidence type="ECO:0000256" key="1">
    <source>
        <dbReference type="ARBA" id="ARBA00004651"/>
    </source>
</evidence>
<keyword evidence="6" id="KW-0812">Transmembrane</keyword>
<keyword evidence="10" id="KW-1133">Transmembrane helix</keyword>
<evidence type="ECO:0000256" key="8">
    <source>
        <dbReference type="ARBA" id="ARBA00022960"/>
    </source>
</evidence>
<evidence type="ECO:0000256" key="9">
    <source>
        <dbReference type="ARBA" id="ARBA00022984"/>
    </source>
</evidence>
<evidence type="ECO:0000256" key="7">
    <source>
        <dbReference type="ARBA" id="ARBA00022801"/>
    </source>
</evidence>
<comment type="subcellular location">
    <subcellularLocation>
        <location evidence="1">Cell membrane</location>
        <topology evidence="1">Multi-pass membrane protein</topology>
    </subcellularLocation>
</comment>
<evidence type="ECO:0000256" key="4">
    <source>
        <dbReference type="ARBA" id="ARBA00021581"/>
    </source>
</evidence>
<evidence type="ECO:0000256" key="15">
    <source>
        <dbReference type="ARBA" id="ARBA00032932"/>
    </source>
</evidence>
<evidence type="ECO:0000313" key="17">
    <source>
        <dbReference type="EMBL" id="MEK0184168.1"/>
    </source>
</evidence>
<evidence type="ECO:0000256" key="3">
    <source>
        <dbReference type="ARBA" id="ARBA00012374"/>
    </source>
</evidence>
<feature type="non-terminal residue" evidence="17">
    <location>
        <position position="70"/>
    </location>
</feature>
<proteinExistence type="inferred from homology"/>
<dbReference type="RefSeq" id="WP_340541251.1">
    <property type="nucleotide sequence ID" value="NZ_JBBLXS010000036.1"/>
</dbReference>
<keyword evidence="12" id="KW-0046">Antibiotic resistance</keyword>
<keyword evidence="7" id="KW-0378">Hydrolase</keyword>
<organism evidence="17 18">
    <name type="scientific">Microcoleus anatoxicus PTRS2</name>
    <dbReference type="NCBI Taxonomy" id="2705321"/>
    <lineage>
        <taxon>Bacteria</taxon>
        <taxon>Bacillati</taxon>
        <taxon>Cyanobacteriota</taxon>
        <taxon>Cyanophyceae</taxon>
        <taxon>Oscillatoriophycideae</taxon>
        <taxon>Oscillatoriales</taxon>
        <taxon>Microcoleaceae</taxon>
        <taxon>Microcoleus</taxon>
        <taxon>Microcoleus anatoxicus</taxon>
    </lineage>
</organism>
<comment type="similarity">
    <text evidence="2">Belongs to the UppP family.</text>
</comment>
<dbReference type="PANTHER" id="PTHR30622:SF4">
    <property type="entry name" value="UNDECAPRENYL-DIPHOSPHATASE"/>
    <property type="match status" value="1"/>
</dbReference>
<dbReference type="InterPro" id="IPR003824">
    <property type="entry name" value="UppP"/>
</dbReference>
<keyword evidence="9" id="KW-0573">Peptidoglycan synthesis</keyword>
<keyword evidence="8" id="KW-0133">Cell shape</keyword>
<evidence type="ECO:0000256" key="10">
    <source>
        <dbReference type="ARBA" id="ARBA00022989"/>
    </source>
</evidence>
<evidence type="ECO:0000256" key="16">
    <source>
        <dbReference type="ARBA" id="ARBA00047594"/>
    </source>
</evidence>
<accession>A0ABU8YII3</accession>
<dbReference type="Pfam" id="PF02673">
    <property type="entry name" value="BacA"/>
    <property type="match status" value="1"/>
</dbReference>
<evidence type="ECO:0000313" key="18">
    <source>
        <dbReference type="Proteomes" id="UP001384579"/>
    </source>
</evidence>
<sequence>MIALLDVLPQTPAADVSGSAPNDILQAIVLGIVQGLTEFLPISSSAHLKVVPLALGWPDRGVAYTAIIQL</sequence>
<evidence type="ECO:0000256" key="6">
    <source>
        <dbReference type="ARBA" id="ARBA00022692"/>
    </source>
</evidence>
<keyword evidence="5" id="KW-1003">Cell membrane</keyword>
<evidence type="ECO:0000256" key="2">
    <source>
        <dbReference type="ARBA" id="ARBA00010621"/>
    </source>
</evidence>
<evidence type="ECO:0000256" key="12">
    <source>
        <dbReference type="ARBA" id="ARBA00023251"/>
    </source>
</evidence>